<name>A0A2P2P160_RHIMU</name>
<proteinExistence type="predicted"/>
<evidence type="ECO:0000313" key="1">
    <source>
        <dbReference type="EMBL" id="MBX48484.1"/>
    </source>
</evidence>
<reference evidence="1" key="1">
    <citation type="submission" date="2018-02" db="EMBL/GenBank/DDBJ databases">
        <title>Rhizophora mucronata_Transcriptome.</title>
        <authorList>
            <person name="Meera S.P."/>
            <person name="Sreeshan A."/>
            <person name="Augustine A."/>
        </authorList>
    </citation>
    <scope>NUCLEOTIDE SEQUENCE</scope>
    <source>
        <tissue evidence="1">Leaf</tissue>
    </source>
</reference>
<dbReference type="EMBL" id="GGEC01068000">
    <property type="protein sequence ID" value="MBX48484.1"/>
    <property type="molecule type" value="Transcribed_RNA"/>
</dbReference>
<protein>
    <submittedName>
        <fullName evidence="1">Uncharacterized protein</fullName>
    </submittedName>
</protein>
<accession>A0A2P2P160</accession>
<sequence length="12" mass="1308">MIDGLSRSSEVD</sequence>
<organism evidence="1">
    <name type="scientific">Rhizophora mucronata</name>
    <name type="common">Asiatic mangrove</name>
    <dbReference type="NCBI Taxonomy" id="61149"/>
    <lineage>
        <taxon>Eukaryota</taxon>
        <taxon>Viridiplantae</taxon>
        <taxon>Streptophyta</taxon>
        <taxon>Embryophyta</taxon>
        <taxon>Tracheophyta</taxon>
        <taxon>Spermatophyta</taxon>
        <taxon>Magnoliopsida</taxon>
        <taxon>eudicotyledons</taxon>
        <taxon>Gunneridae</taxon>
        <taxon>Pentapetalae</taxon>
        <taxon>rosids</taxon>
        <taxon>fabids</taxon>
        <taxon>Malpighiales</taxon>
        <taxon>Rhizophoraceae</taxon>
        <taxon>Rhizophora</taxon>
    </lineage>
</organism>